<feature type="compositionally biased region" description="Low complexity" evidence="2">
    <location>
        <begin position="547"/>
        <end position="563"/>
    </location>
</feature>
<proteinExistence type="predicted"/>
<reference evidence="5" key="1">
    <citation type="journal article" date="2011" name="Proc. Natl. Acad. Sci. U.S.A.">
        <title>Obligate biotrophy features unraveled by the genomic analysis of rust fungi.</title>
        <authorList>
            <person name="Duplessis S."/>
            <person name="Cuomo C.A."/>
            <person name="Lin Y.-C."/>
            <person name="Aerts A."/>
            <person name="Tisserant E."/>
            <person name="Veneault-Fourrey C."/>
            <person name="Joly D.L."/>
            <person name="Hacquard S."/>
            <person name="Amselem J."/>
            <person name="Cantarel B.L."/>
            <person name="Chiu R."/>
            <person name="Coutinho P.M."/>
            <person name="Feau N."/>
            <person name="Field M."/>
            <person name="Frey P."/>
            <person name="Gelhaye E."/>
            <person name="Goldberg J."/>
            <person name="Grabherr M.G."/>
            <person name="Kodira C.D."/>
            <person name="Kohler A."/>
            <person name="Kuees U."/>
            <person name="Lindquist E.A."/>
            <person name="Lucas S.M."/>
            <person name="Mago R."/>
            <person name="Mauceli E."/>
            <person name="Morin E."/>
            <person name="Murat C."/>
            <person name="Pangilinan J.L."/>
            <person name="Park R."/>
            <person name="Pearson M."/>
            <person name="Quesneville H."/>
            <person name="Rouhier N."/>
            <person name="Sakthikumar S."/>
            <person name="Salamov A.A."/>
            <person name="Schmutz J."/>
            <person name="Selles B."/>
            <person name="Shapiro H."/>
            <person name="Tanguay P."/>
            <person name="Tuskan G.A."/>
            <person name="Henrissat B."/>
            <person name="Van de Peer Y."/>
            <person name="Rouze P."/>
            <person name="Ellis J.G."/>
            <person name="Dodds P.N."/>
            <person name="Schein J.E."/>
            <person name="Zhong S."/>
            <person name="Hamelin R.C."/>
            <person name="Grigoriev I.V."/>
            <person name="Szabo L.J."/>
            <person name="Martin F."/>
        </authorList>
    </citation>
    <scope>NUCLEOTIDE SEQUENCE [LARGE SCALE GENOMIC DNA]</scope>
    <source>
        <strain evidence="5">98AG31 / pathotype 3-4-7</strain>
    </source>
</reference>
<feature type="region of interest" description="Disordered" evidence="2">
    <location>
        <begin position="509"/>
        <end position="528"/>
    </location>
</feature>
<dbReference type="Proteomes" id="UP000001072">
    <property type="component" value="Unassembled WGS sequence"/>
</dbReference>
<feature type="compositionally biased region" description="Basic and acidic residues" evidence="2">
    <location>
        <begin position="569"/>
        <end position="589"/>
    </location>
</feature>
<evidence type="ECO:0000256" key="1">
    <source>
        <dbReference type="SAM" id="Coils"/>
    </source>
</evidence>
<feature type="region of interest" description="Disordered" evidence="2">
    <location>
        <begin position="119"/>
        <end position="144"/>
    </location>
</feature>
<dbReference type="Pfam" id="PF06428">
    <property type="entry name" value="Sec2p"/>
    <property type="match status" value="1"/>
</dbReference>
<evidence type="ECO:0000259" key="3">
    <source>
        <dbReference type="Pfam" id="PF06428"/>
    </source>
</evidence>
<keyword evidence="1" id="KW-0175">Coiled coil</keyword>
<gene>
    <name evidence="4" type="ORF">MELLADRAFT_95444</name>
</gene>
<evidence type="ECO:0000313" key="5">
    <source>
        <dbReference type="Proteomes" id="UP000001072"/>
    </source>
</evidence>
<dbReference type="GeneID" id="18937242"/>
<keyword evidence="5" id="KW-1185">Reference proteome</keyword>
<feature type="compositionally biased region" description="Polar residues" evidence="2">
    <location>
        <begin position="119"/>
        <end position="134"/>
    </location>
</feature>
<dbReference type="STRING" id="747676.F4S9C2"/>
<sequence>MTTSTKPILNLITSTTDQINLNTFGYSPEDHSLISIIQSFLSSNTQFKGLHHSISLPTQDPSELYHLLDRLLSLIQSLTNQLQTSSLAQLELSSHLKISQSNLILAQSTVYDLEKVIQKLQQPQPSPTTSTNNQSKRRDRVDSEPDVGIYGRLNLFRFGRRSTFTNIKPTSSSPPSPSPLSSPLNLSSSSSSSLINCSSASSQSSFTSISSINSSNLNEIEKLKYETNQLKRQNQSLRSSLENVNESKRQIEGELEKLSIELFEEANRMVRDERMKFVELENELNQLKNQIGKPIDHETREFEESKNSMDSNHTLASCTVTPKKKKPSMIKTPERTFDESKINNSKLNSPETMNFISPRLSNRFSKLIKPINNDTISNSNCEVEQTYSPEADLDLTEWYQDHNKERGTSQSDVDEEGSREDEGMKMKEPGKEELSRSNSRVSYSSTTSSRGIEEHPKNVEKRFSSSSISTERSGLPSSPELETKSRPNSNLSLKPLLLNSNTPILSRLQTDSSSFSPKRHSSLNYHFHPRIRSPLSNQISKRSSSFNIISSSSSSNPSINDLSHGNGNRSRDEIKRKDYTINQRNHDAFSQRGDTSLDDPADHHLDLDSLLASIVDCAESLGFQDELKGILH</sequence>
<dbReference type="AlphaFoldDB" id="F4S9C2"/>
<accession>F4S9C2</accession>
<name>F4S9C2_MELLP</name>
<evidence type="ECO:0000256" key="2">
    <source>
        <dbReference type="SAM" id="MobiDB-lite"/>
    </source>
</evidence>
<evidence type="ECO:0000313" key="4">
    <source>
        <dbReference type="EMBL" id="EGF98757.1"/>
    </source>
</evidence>
<feature type="compositionally biased region" description="Basic residues" evidence="2">
    <location>
        <begin position="517"/>
        <end position="528"/>
    </location>
</feature>
<dbReference type="Gene3D" id="6.10.140.910">
    <property type="match status" value="1"/>
</dbReference>
<organism evidence="5">
    <name type="scientific">Melampsora larici-populina (strain 98AG31 / pathotype 3-4-7)</name>
    <name type="common">Poplar leaf rust fungus</name>
    <dbReference type="NCBI Taxonomy" id="747676"/>
    <lineage>
        <taxon>Eukaryota</taxon>
        <taxon>Fungi</taxon>
        <taxon>Dikarya</taxon>
        <taxon>Basidiomycota</taxon>
        <taxon>Pucciniomycotina</taxon>
        <taxon>Pucciniomycetes</taxon>
        <taxon>Pucciniales</taxon>
        <taxon>Melampsoraceae</taxon>
        <taxon>Melampsora</taxon>
    </lineage>
</organism>
<feature type="coiled-coil region" evidence="1">
    <location>
        <begin position="220"/>
        <end position="290"/>
    </location>
</feature>
<feature type="region of interest" description="Disordered" evidence="2">
    <location>
        <begin position="402"/>
        <end position="495"/>
    </location>
</feature>
<dbReference type="SUPFAM" id="SSF144284">
    <property type="entry name" value="Sec2 N-terminal region"/>
    <property type="match status" value="1"/>
</dbReference>
<dbReference type="KEGG" id="mlr:MELLADRAFT_95444"/>
<dbReference type="HOGENOM" id="CLU_432824_0_0_1"/>
<dbReference type="RefSeq" id="XP_007418008.1">
    <property type="nucleotide sequence ID" value="XM_007417946.1"/>
</dbReference>
<feature type="compositionally biased region" description="Low complexity" evidence="2">
    <location>
        <begin position="486"/>
        <end position="495"/>
    </location>
</feature>
<feature type="compositionally biased region" description="Basic and acidic residues" evidence="2">
    <location>
        <begin position="420"/>
        <end position="435"/>
    </location>
</feature>
<dbReference type="InterPro" id="IPR009449">
    <property type="entry name" value="Sec2_N"/>
</dbReference>
<dbReference type="eggNOG" id="ENOG502SCHV">
    <property type="taxonomic scope" value="Eukaryota"/>
</dbReference>
<dbReference type="VEuPathDB" id="FungiDB:MELLADRAFT_95444"/>
<protein>
    <recommendedName>
        <fullName evidence="3">GDP/GTP exchange factor Sec2 N-terminal domain-containing protein</fullName>
    </recommendedName>
</protein>
<dbReference type="InParanoid" id="F4S9C2"/>
<feature type="region of interest" description="Disordered" evidence="2">
    <location>
        <begin position="547"/>
        <end position="597"/>
    </location>
</feature>
<feature type="compositionally biased region" description="Basic and acidic residues" evidence="2">
    <location>
        <begin position="451"/>
        <end position="463"/>
    </location>
</feature>
<feature type="compositionally biased region" description="Low complexity" evidence="2">
    <location>
        <begin position="436"/>
        <end position="450"/>
    </location>
</feature>
<feature type="region of interest" description="Disordered" evidence="2">
    <location>
        <begin position="166"/>
        <end position="185"/>
    </location>
</feature>
<feature type="domain" description="GDP/GTP exchange factor Sec2 N-terminal" evidence="3">
    <location>
        <begin position="213"/>
        <end position="291"/>
    </location>
</feature>
<dbReference type="EMBL" id="GL883170">
    <property type="protein sequence ID" value="EGF98757.1"/>
    <property type="molecule type" value="Genomic_DNA"/>
</dbReference>
<dbReference type="OrthoDB" id="5560525at2759"/>